<organism evidence="2 3">
    <name type="scientific">Rhizoctonia solani</name>
    <dbReference type="NCBI Taxonomy" id="456999"/>
    <lineage>
        <taxon>Eukaryota</taxon>
        <taxon>Fungi</taxon>
        <taxon>Dikarya</taxon>
        <taxon>Basidiomycota</taxon>
        <taxon>Agaricomycotina</taxon>
        <taxon>Agaricomycetes</taxon>
        <taxon>Cantharellales</taxon>
        <taxon>Ceratobasidiaceae</taxon>
        <taxon>Rhizoctonia</taxon>
    </lineage>
</organism>
<name>A0A8H7HJT5_9AGAM</name>
<dbReference type="AlphaFoldDB" id="A0A8H7HJT5"/>
<evidence type="ECO:0000313" key="3">
    <source>
        <dbReference type="Proteomes" id="UP000602905"/>
    </source>
</evidence>
<feature type="region of interest" description="Disordered" evidence="1">
    <location>
        <begin position="105"/>
        <end position="126"/>
    </location>
</feature>
<evidence type="ECO:0000256" key="1">
    <source>
        <dbReference type="SAM" id="MobiDB-lite"/>
    </source>
</evidence>
<proteinExistence type="predicted"/>
<accession>A0A8H7HJT5</accession>
<gene>
    <name evidence="2" type="ORF">RHS03_08571</name>
</gene>
<protein>
    <submittedName>
        <fullName evidence="2">Uncharacterized protein</fullName>
    </submittedName>
</protein>
<evidence type="ECO:0000313" key="2">
    <source>
        <dbReference type="EMBL" id="KAF8692720.1"/>
    </source>
</evidence>
<dbReference type="Proteomes" id="UP000602905">
    <property type="component" value="Unassembled WGS sequence"/>
</dbReference>
<sequence>MANKHLRLTIKEGLLQFQPFVAPCSPAWSDLCTSTNQLEHAALVPASNLSLPVTTTSGTSTVLSHAGITPLAAARNSLAIPPSLPWLQTSVVAHAMRQQSVALPSPLSASISTTQPPTPTLSNPRPISTTTFQSPLSIAMAPVAGRISMNTSPNPSIPSNLDSGHHPGDLTYLPAANTSGPALFLNISRSTSLAHNKINALAHNQTRHGDDSNLDYTVFTLLPFAPQVVDLTAPSLVETSPRSNNFVHVNNKAWDTNAETNN</sequence>
<feature type="non-terminal residue" evidence="2">
    <location>
        <position position="1"/>
    </location>
</feature>
<dbReference type="EMBL" id="JACYCD010000492">
    <property type="protein sequence ID" value="KAF8692720.1"/>
    <property type="molecule type" value="Genomic_DNA"/>
</dbReference>
<comment type="caution">
    <text evidence="2">The sequence shown here is derived from an EMBL/GenBank/DDBJ whole genome shotgun (WGS) entry which is preliminary data.</text>
</comment>
<reference evidence="2" key="1">
    <citation type="submission" date="2020-09" db="EMBL/GenBank/DDBJ databases">
        <title>Comparative genome analyses of four rice-infecting Rhizoctonia solani isolates reveal extensive enrichment of homogalacturonan modification genes.</title>
        <authorList>
            <person name="Lee D.-Y."/>
            <person name="Jeon J."/>
            <person name="Kim K.-T."/>
            <person name="Cheong K."/>
            <person name="Song H."/>
            <person name="Choi G."/>
            <person name="Ko J."/>
            <person name="Opiyo S.O."/>
            <person name="Zuo S."/>
            <person name="Madhav S."/>
            <person name="Lee Y.-H."/>
            <person name="Wang G.-L."/>
        </authorList>
    </citation>
    <scope>NUCLEOTIDE SEQUENCE</scope>
    <source>
        <strain evidence="2">AG1-IA WGL</strain>
    </source>
</reference>